<evidence type="ECO:0000256" key="1">
    <source>
        <dbReference type="SAM" id="SignalP"/>
    </source>
</evidence>
<evidence type="ECO:0000313" key="3">
    <source>
        <dbReference type="Proteomes" id="UP000055590"/>
    </source>
</evidence>
<keyword evidence="1" id="KW-0732">Signal</keyword>
<proteinExistence type="predicted"/>
<feature type="signal peptide" evidence="1">
    <location>
        <begin position="1"/>
        <end position="25"/>
    </location>
</feature>
<feature type="chain" id="PRO_5005465872" evidence="1">
    <location>
        <begin position="26"/>
        <end position="324"/>
    </location>
</feature>
<evidence type="ECO:0000313" key="2">
    <source>
        <dbReference type="EMBL" id="AKU93264.1"/>
    </source>
</evidence>
<dbReference type="Pfam" id="PF13557">
    <property type="entry name" value="Phenol_MetA_deg"/>
    <property type="match status" value="1"/>
</dbReference>
<accession>A0A0K1PJJ4</accession>
<reference evidence="2 3" key="1">
    <citation type="submission" date="2015-08" db="EMBL/GenBank/DDBJ databases">
        <authorList>
            <person name="Babu N.S."/>
            <person name="Beckwith C.J."/>
            <person name="Beseler K.G."/>
            <person name="Brison A."/>
            <person name="Carone J.V."/>
            <person name="Caskin T.P."/>
            <person name="Diamond M."/>
            <person name="Durham M.E."/>
            <person name="Foxe J.M."/>
            <person name="Go M."/>
            <person name="Henderson B.A."/>
            <person name="Jones I.B."/>
            <person name="McGettigan J.A."/>
            <person name="Micheletti S.J."/>
            <person name="Nasrallah M.E."/>
            <person name="Ortiz D."/>
            <person name="Piller C.R."/>
            <person name="Privatt S.R."/>
            <person name="Schneider S.L."/>
            <person name="Sharp S."/>
            <person name="Smith T.C."/>
            <person name="Stanton J.D."/>
            <person name="Ullery H.E."/>
            <person name="Wilson R.J."/>
            <person name="Serrano M.G."/>
            <person name="Buck G."/>
            <person name="Lee V."/>
            <person name="Wang Y."/>
            <person name="Carvalho R."/>
            <person name="Voegtly L."/>
            <person name="Shi R."/>
            <person name="Duckworth R."/>
            <person name="Johnson A."/>
            <person name="Loviza R."/>
            <person name="Walstead R."/>
            <person name="Shah Z."/>
            <person name="Kiflezghi M."/>
            <person name="Wade K."/>
            <person name="Ball S.L."/>
            <person name="Bradley K.W."/>
            <person name="Asai D.J."/>
            <person name="Bowman C.A."/>
            <person name="Russell D.A."/>
            <person name="Pope W.H."/>
            <person name="Jacobs-Sera D."/>
            <person name="Hendrix R.W."/>
            <person name="Hatfull G.F."/>
        </authorList>
    </citation>
    <scope>NUCLEOTIDE SEQUENCE [LARGE SCALE GENOMIC DNA]</scope>
    <source>
        <strain evidence="2 3">DSM 27710</strain>
    </source>
</reference>
<dbReference type="RefSeq" id="WP_050727311.1">
    <property type="nucleotide sequence ID" value="NZ_CP012332.1"/>
</dbReference>
<protein>
    <submittedName>
        <fullName evidence="2">Protein involved in meta-pathway of phenol degradation</fullName>
    </submittedName>
</protein>
<dbReference type="KEGG" id="vin:AKJ08_3651"/>
<dbReference type="AlphaFoldDB" id="A0A0K1PJJ4"/>
<gene>
    <name evidence="2" type="ORF">AKJ08_3651</name>
</gene>
<dbReference type="InterPro" id="IPR025737">
    <property type="entry name" value="FApF"/>
</dbReference>
<name>A0A0K1PJJ4_9BACT</name>
<dbReference type="Proteomes" id="UP000055590">
    <property type="component" value="Chromosome"/>
</dbReference>
<organism evidence="2 3">
    <name type="scientific">Vulgatibacter incomptus</name>
    <dbReference type="NCBI Taxonomy" id="1391653"/>
    <lineage>
        <taxon>Bacteria</taxon>
        <taxon>Pseudomonadati</taxon>
        <taxon>Myxococcota</taxon>
        <taxon>Myxococcia</taxon>
        <taxon>Myxococcales</taxon>
        <taxon>Cystobacterineae</taxon>
        <taxon>Vulgatibacteraceae</taxon>
        <taxon>Vulgatibacter</taxon>
    </lineage>
</organism>
<dbReference type="OrthoDB" id="9798341at2"/>
<keyword evidence="3" id="KW-1185">Reference proteome</keyword>
<dbReference type="EMBL" id="CP012332">
    <property type="protein sequence ID" value="AKU93264.1"/>
    <property type="molecule type" value="Genomic_DNA"/>
</dbReference>
<sequence length="324" mass="34800">MKARRSLPCWTLAAALCLAAGSAGAQQDLGHKVLGTLGLQAGSVAEPGVYVADRVLFFSAGHVVDREGNRLPIALDLDAFANGIGVGGAAKIAPLSTYVSAGFGIPVAHVTINSDRPEASIDRFGLGDLFVQPLKLGWRLPRLDLVTGYAFYAPTGRFSKGGTGGVGRGYWTHEVSAGGTFFFNRARTWHLSALGSYDFNQRMERIDVTRGDTFQIQGGLGTSLFRFLEAGVAFYAEWQVTDDRGADLPAALRGLRERTFGLGPEIGALVAPLRSKLFVRYEHDLVVRSRAVGQVFVAGLTVAIWKPVSEPPPRSAWRDGPPDR</sequence>
<dbReference type="STRING" id="1391653.AKJ08_3651"/>